<evidence type="ECO:0000313" key="4">
    <source>
        <dbReference type="EMBL" id="RZB62002.1"/>
    </source>
</evidence>
<evidence type="ECO:0000313" key="5">
    <source>
        <dbReference type="Proteomes" id="UP000289340"/>
    </source>
</evidence>
<dbReference type="Gramene" id="XM_028349903.1">
    <property type="protein sequence ID" value="XP_028205704.1"/>
    <property type="gene ID" value="LOC114389266"/>
</dbReference>
<gene>
    <name evidence="4" type="ORF">D0Y65_044332</name>
</gene>
<evidence type="ECO:0000256" key="1">
    <source>
        <dbReference type="SAM" id="MobiDB-lite"/>
    </source>
</evidence>
<name>A0A445GLB3_GLYSO</name>
<feature type="domain" description="DUF1308" evidence="2">
    <location>
        <begin position="339"/>
        <end position="505"/>
    </location>
</feature>
<dbReference type="Gramene" id="XM_028349902.1">
    <property type="protein sequence ID" value="XP_028205703.1"/>
    <property type="gene ID" value="LOC114389266"/>
</dbReference>
<dbReference type="PANTHER" id="PTHR13379">
    <property type="entry name" value="UNCHARACTERIZED DUF1308"/>
    <property type="match status" value="1"/>
</dbReference>
<sequence length="507" mass="55852">MEEEQRVAQVELAKQRCKCVIDAINSLPCSTNITVSCRRTLLKLARAELAFLSRRSSSSVPLSVNIGHLETVVHILQQPFVTGVSRVCKPIPLSPSVSSEERRHSPLNNIHVDVVCTLNKKPVWIIVSDRNPEYISWDRCHKSKGLKLRIEEVLAAAQSNLTLRPSSVILFFANGLPTQIYNKLRDEFGGSEIWLDFSVFSSDMLEETEGDWINVIARSYRNACVLEINPADGKDVEGTKSGCSVQGSTVDSSQLEPSVGKAETQPQLGEENARSGDSFHLELSVDEAETQAQPTEENARINLGVMFCSILMGMKLSSMESKACESSNPGNLLGETDLVNFDTTALIALVSGISNGGTEKLLATPESGMRQRFKGNYDFVIGQIMSEIQNPIHMEFDRILRGKNGLICESVLMEFKELVSMCGGPNEKLRADWLINCLRVVPDTPSERMMGLPSTRKLALKNKVVFGTGDHWHAPTLTANMAFVRAVSQTGMSLSTIEHRPRALTGD</sequence>
<dbReference type="PANTHER" id="PTHR13379:SF0">
    <property type="entry name" value="UPF0415 PROTEIN C7ORF25"/>
    <property type="match status" value="1"/>
</dbReference>
<feature type="region of interest" description="Disordered" evidence="1">
    <location>
        <begin position="236"/>
        <end position="274"/>
    </location>
</feature>
<dbReference type="InterPro" id="IPR010733">
    <property type="entry name" value="DUF1308"/>
</dbReference>
<dbReference type="AlphaFoldDB" id="A0A445GLB3"/>
<dbReference type="EMBL" id="QZWG01000016">
    <property type="protein sequence ID" value="RZB62001.1"/>
    <property type="molecule type" value="Genomic_DNA"/>
</dbReference>
<accession>A0A445GLB3</accession>
<evidence type="ECO:0000313" key="3">
    <source>
        <dbReference type="EMBL" id="RZB62001.1"/>
    </source>
</evidence>
<dbReference type="Proteomes" id="UP000289340">
    <property type="component" value="Chromosome 16"/>
</dbReference>
<proteinExistence type="predicted"/>
<evidence type="ECO:0000259" key="2">
    <source>
        <dbReference type="Pfam" id="PF07000"/>
    </source>
</evidence>
<keyword evidence="5" id="KW-1185">Reference proteome</keyword>
<comment type="caution">
    <text evidence="4">The sequence shown here is derived from an EMBL/GenBank/DDBJ whole genome shotgun (WGS) entry which is preliminary data.</text>
</comment>
<dbReference type="EMBL" id="QZWG01000016">
    <property type="protein sequence ID" value="RZB62002.1"/>
    <property type="molecule type" value="Genomic_DNA"/>
</dbReference>
<feature type="compositionally biased region" description="Polar residues" evidence="1">
    <location>
        <begin position="241"/>
        <end position="256"/>
    </location>
</feature>
<dbReference type="Pfam" id="PF07000">
    <property type="entry name" value="DUF1308"/>
    <property type="match status" value="1"/>
</dbReference>
<organism evidence="4 5">
    <name type="scientific">Glycine soja</name>
    <name type="common">Wild soybean</name>
    <dbReference type="NCBI Taxonomy" id="3848"/>
    <lineage>
        <taxon>Eukaryota</taxon>
        <taxon>Viridiplantae</taxon>
        <taxon>Streptophyta</taxon>
        <taxon>Embryophyta</taxon>
        <taxon>Tracheophyta</taxon>
        <taxon>Spermatophyta</taxon>
        <taxon>Magnoliopsida</taxon>
        <taxon>eudicotyledons</taxon>
        <taxon>Gunneridae</taxon>
        <taxon>Pentapetalae</taxon>
        <taxon>rosids</taxon>
        <taxon>fabids</taxon>
        <taxon>Fabales</taxon>
        <taxon>Fabaceae</taxon>
        <taxon>Papilionoideae</taxon>
        <taxon>50 kb inversion clade</taxon>
        <taxon>NPAAA clade</taxon>
        <taxon>indigoferoid/millettioid clade</taxon>
        <taxon>Phaseoleae</taxon>
        <taxon>Glycine</taxon>
        <taxon>Glycine subgen. Soja</taxon>
    </lineage>
</organism>
<reference evidence="4 5" key="1">
    <citation type="submission" date="2018-09" db="EMBL/GenBank/DDBJ databases">
        <title>A high-quality reference genome of wild soybean provides a powerful tool to mine soybean genomes.</title>
        <authorList>
            <person name="Xie M."/>
            <person name="Chung C.Y.L."/>
            <person name="Li M.-W."/>
            <person name="Wong F.-L."/>
            <person name="Chan T.-F."/>
            <person name="Lam H.-M."/>
        </authorList>
    </citation>
    <scope>NUCLEOTIDE SEQUENCE [LARGE SCALE GENOMIC DNA]</scope>
    <source>
        <strain evidence="5">cv. W05</strain>
        <tissue evidence="4">Hypocotyl of etiolated seedlings</tissue>
    </source>
</reference>
<protein>
    <submittedName>
        <fullName evidence="3">UPF0415 protein C7orf25-like isoform A</fullName>
    </submittedName>
    <submittedName>
        <fullName evidence="4">UPF0415 protein C7orf25-like isoform B</fullName>
    </submittedName>
</protein>